<dbReference type="AlphaFoldDB" id="G0ND42"/>
<accession>G0ND42</accession>
<protein>
    <submittedName>
        <fullName evidence="1">Uncharacterized protein</fullName>
    </submittedName>
</protein>
<dbReference type="STRING" id="135651.G0ND42"/>
<evidence type="ECO:0000313" key="2">
    <source>
        <dbReference type="Proteomes" id="UP000008068"/>
    </source>
</evidence>
<proteinExistence type="predicted"/>
<reference evidence="2" key="1">
    <citation type="submission" date="2011-07" db="EMBL/GenBank/DDBJ databases">
        <authorList>
            <consortium name="Caenorhabditis brenneri Sequencing and Analysis Consortium"/>
            <person name="Wilson R.K."/>
        </authorList>
    </citation>
    <scope>NUCLEOTIDE SEQUENCE [LARGE SCALE GENOMIC DNA]</scope>
    <source>
        <strain evidence="2">PB2801</strain>
    </source>
</reference>
<dbReference type="HOGENOM" id="CLU_1779101_0_0_1"/>
<dbReference type="EMBL" id="GL379865">
    <property type="protein sequence ID" value="EGT57770.1"/>
    <property type="molecule type" value="Genomic_DNA"/>
</dbReference>
<dbReference type="OrthoDB" id="2735536at2759"/>
<dbReference type="eggNOG" id="KOG1430">
    <property type="taxonomic scope" value="Eukaryota"/>
</dbReference>
<name>G0ND42_CAEBE</name>
<gene>
    <name evidence="1" type="ORF">CAEBREN_01604</name>
</gene>
<evidence type="ECO:0000313" key="1">
    <source>
        <dbReference type="EMBL" id="EGT57770.1"/>
    </source>
</evidence>
<organism evidence="2">
    <name type="scientific">Caenorhabditis brenneri</name>
    <name type="common">Nematode worm</name>
    <dbReference type="NCBI Taxonomy" id="135651"/>
    <lineage>
        <taxon>Eukaryota</taxon>
        <taxon>Metazoa</taxon>
        <taxon>Ecdysozoa</taxon>
        <taxon>Nematoda</taxon>
        <taxon>Chromadorea</taxon>
        <taxon>Rhabditida</taxon>
        <taxon>Rhabditina</taxon>
        <taxon>Rhabditomorpha</taxon>
        <taxon>Rhabditoidea</taxon>
        <taxon>Rhabditidae</taxon>
        <taxon>Peloderinae</taxon>
        <taxon>Caenorhabditis</taxon>
    </lineage>
</organism>
<dbReference type="Proteomes" id="UP000008068">
    <property type="component" value="Unassembled WGS sequence"/>
</dbReference>
<sequence>MSPPEFVMTWVSIKCTFSVAVDGKTSKLQVFVSGTSTEVTRGFFVAMISKFDSEAVSNGSSGTNCAEGFTLAEKESGGHHRKVCSYYFTVSEPLVVSRKQRMPAIFIPYKWMAWINRWECCLSTGNTFCTEKARDHLGYLPKPKKK</sequence>
<dbReference type="InParanoid" id="G0ND42"/>
<keyword evidence="2" id="KW-1185">Reference proteome</keyword>